<evidence type="ECO:0000256" key="7">
    <source>
        <dbReference type="ARBA" id="ARBA00043729"/>
    </source>
</evidence>
<feature type="transmembrane region" description="Helical" evidence="8">
    <location>
        <begin position="314"/>
        <end position="334"/>
    </location>
</feature>
<organism evidence="10 11">
    <name type="scientific">Bos mutus</name>
    <name type="common">wild yak</name>
    <dbReference type="NCBI Taxonomy" id="72004"/>
    <lineage>
        <taxon>Eukaryota</taxon>
        <taxon>Metazoa</taxon>
        <taxon>Chordata</taxon>
        <taxon>Craniata</taxon>
        <taxon>Vertebrata</taxon>
        <taxon>Euteleostomi</taxon>
        <taxon>Mammalia</taxon>
        <taxon>Eutheria</taxon>
        <taxon>Laurasiatheria</taxon>
        <taxon>Artiodactyla</taxon>
        <taxon>Ruminantia</taxon>
        <taxon>Pecora</taxon>
        <taxon>Bovidae</taxon>
        <taxon>Bovinae</taxon>
        <taxon>Bos</taxon>
    </lineage>
</organism>
<dbReference type="PANTHER" id="PTHR11927">
    <property type="entry name" value="GALACTOSIDE 2-L-FUCOSYLTRANSFERASE"/>
    <property type="match status" value="1"/>
</dbReference>
<evidence type="ECO:0000313" key="11">
    <source>
        <dbReference type="Proteomes" id="UP000322234"/>
    </source>
</evidence>
<keyword evidence="4 8" id="KW-0808">Transferase</keyword>
<dbReference type="CDD" id="cd11301">
    <property type="entry name" value="Fut1_Fut2_like"/>
    <property type="match status" value="2"/>
</dbReference>
<comment type="subcellular location">
    <subcellularLocation>
        <location evidence="1 8">Golgi apparatus</location>
        <location evidence="1 8">Golgi stack membrane</location>
        <topology evidence="1 8">Single-pass type II membrane protein</topology>
    </subcellularLocation>
</comment>
<protein>
    <recommendedName>
        <fullName evidence="8">L-Fucosyltransferase</fullName>
        <ecNumber evidence="8">2.4.1.-</ecNumber>
    </recommendedName>
</protein>
<comment type="catalytic activity">
    <reaction evidence="7">
        <text>a ganglioside GM1 + GDP-beta-L-fucose = a ganglioside Fuc-GM1 + GDP + H(+)</text>
        <dbReference type="Rhea" id="RHEA:48292"/>
        <dbReference type="ChEBI" id="CHEBI:15378"/>
        <dbReference type="ChEBI" id="CHEBI:57273"/>
        <dbReference type="ChEBI" id="CHEBI:58189"/>
        <dbReference type="ChEBI" id="CHEBI:82639"/>
        <dbReference type="ChEBI" id="CHEBI:90189"/>
    </reaction>
    <physiologicalReaction direction="left-to-right" evidence="7">
        <dbReference type="Rhea" id="RHEA:48293"/>
    </physiologicalReaction>
</comment>
<keyword evidence="8" id="KW-0472">Membrane</keyword>
<accession>A0A6B0RSQ1</accession>
<keyword evidence="5 8" id="KW-0735">Signal-anchor</keyword>
<evidence type="ECO:0000256" key="8">
    <source>
        <dbReference type="RuleBase" id="RU363129"/>
    </source>
</evidence>
<keyword evidence="8" id="KW-0812">Transmembrane</keyword>
<keyword evidence="6 8" id="KW-0333">Golgi apparatus</keyword>
<evidence type="ECO:0000256" key="4">
    <source>
        <dbReference type="ARBA" id="ARBA00022679"/>
    </source>
</evidence>
<gene>
    <name evidence="10" type="ORF">E5288_WYG017545</name>
</gene>
<evidence type="ECO:0000256" key="6">
    <source>
        <dbReference type="ARBA" id="ARBA00023034"/>
    </source>
</evidence>
<evidence type="ECO:0000256" key="1">
    <source>
        <dbReference type="ARBA" id="ARBA00004447"/>
    </source>
</evidence>
<feature type="region of interest" description="Disordered" evidence="9">
    <location>
        <begin position="1"/>
        <end position="20"/>
    </location>
</feature>
<dbReference type="InterPro" id="IPR002516">
    <property type="entry name" value="Glyco_trans_11"/>
</dbReference>
<dbReference type="EMBL" id="VBQZ03000089">
    <property type="protein sequence ID" value="MXQ92965.1"/>
    <property type="molecule type" value="Genomic_DNA"/>
</dbReference>
<comment type="caution">
    <text evidence="10">The sequence shown here is derived from an EMBL/GenBank/DDBJ whole genome shotgun (WGS) entry which is preliminary data.</text>
</comment>
<name>A0A6B0RSQ1_9CETA</name>
<dbReference type="Proteomes" id="UP000322234">
    <property type="component" value="Unassembled WGS sequence"/>
</dbReference>
<dbReference type="Pfam" id="PF01531">
    <property type="entry name" value="Glyco_transf_11"/>
    <property type="match status" value="2"/>
</dbReference>
<evidence type="ECO:0000256" key="9">
    <source>
        <dbReference type="SAM" id="MobiDB-lite"/>
    </source>
</evidence>
<dbReference type="UniPathway" id="UPA00378"/>
<comment type="caution">
    <text evidence="8">Lacks conserved residue(s) required for the propagation of feature annotation.</text>
</comment>
<keyword evidence="11" id="KW-1185">Reference proteome</keyword>
<dbReference type="AlphaFoldDB" id="A0A6B0RSQ1"/>
<evidence type="ECO:0000256" key="2">
    <source>
        <dbReference type="ARBA" id="ARBA00004922"/>
    </source>
</evidence>
<keyword evidence="8" id="KW-1133">Transmembrane helix</keyword>
<dbReference type="GO" id="GO:0008107">
    <property type="term" value="F:galactoside 2-alpha-L-fucosyltransferase activity"/>
    <property type="evidence" value="ECO:0007669"/>
    <property type="project" value="InterPro"/>
</dbReference>
<comment type="pathway">
    <text evidence="2 8">Protein modification; protein glycosylation.</text>
</comment>
<reference evidence="10" key="1">
    <citation type="submission" date="2019-10" db="EMBL/GenBank/DDBJ databases">
        <title>The sequence and de novo assembly of the wild yak genome.</title>
        <authorList>
            <person name="Liu Y."/>
        </authorList>
    </citation>
    <scope>NUCLEOTIDE SEQUENCE [LARGE SCALE GENOMIC DNA]</scope>
    <source>
        <strain evidence="10">WY2019</strain>
    </source>
</reference>
<evidence type="ECO:0000256" key="5">
    <source>
        <dbReference type="ARBA" id="ARBA00022968"/>
    </source>
</evidence>
<sequence>MWDMRAVAPQRPAAGHPRAGWPRKLKTATTRFWATCPSSSTVCFLFVIFAVSTVFHCHRRLALVPAPWAYAGHVVLFPRHLPRGGVFTINAKGRLGNQMGEYATLYALAKMNGRAAFIPPQMHSTLAPIFRITLPVLHDATARSVPWQNYHLNDWMEEQYRHIPGEYVRLTGYPCSWTFYHHLRAEILQEFTLHAHVREEAQNFLRGLRVNGSRPSTYVGVHVRRGDYVRVMPTVWKGVLADRGYLQQALDWFRARHCSPLFVITSDDMAWCRRNINSSHRDVVFAGNGQQGSPARDFALLTQCNHTVITVGTFGIWAAYLAGGSTVYLANFTLPGSRFRMIFKPQAAFLPEWAGPKVGDIKATAMLSTQTFFFFPTAPFILFVFTASTIFHLHQRLEKMQPTWELEALEPATMETPSRPQPRPQLKGMWTINAIGRLGNQMGEYATLYALAKMNGRAAFIPPQMHSTLAPIFRITLPVLHDATARSVPWQNYHLNDWMEEQYRHIPGEYVRLTGYPCSWTFYHHLRAEILQEFTLHAHVREEAQNFLRGLRVNGSRPSTYVGVHVRRGDYVHVMPNVWKGVVADRRYLEQALDWFRARYSAPIFVVSSNGMAWCRENINASRGDVVFAGNGNEGSPAKDFALLTQCNHTIMTIGTFGIWAAYLAGGETIYLANYTLPDSPFLKVFKPEAAFLPEWIGIPADLSPLLKH</sequence>
<proteinExistence type="inferred from homology"/>
<evidence type="ECO:0000256" key="3">
    <source>
        <dbReference type="ARBA" id="ARBA00022676"/>
    </source>
</evidence>
<dbReference type="GO" id="GO:0005975">
    <property type="term" value="P:carbohydrate metabolic process"/>
    <property type="evidence" value="ECO:0007669"/>
    <property type="project" value="InterPro"/>
</dbReference>
<keyword evidence="3 8" id="KW-0328">Glycosyltransferase</keyword>
<comment type="similarity">
    <text evidence="8">Belongs to the glycosyltransferase 11 family.</text>
</comment>
<feature type="transmembrane region" description="Helical" evidence="8">
    <location>
        <begin position="32"/>
        <end position="55"/>
    </location>
</feature>
<dbReference type="EC" id="2.4.1.-" evidence="8"/>
<dbReference type="PANTHER" id="PTHR11927:SF8">
    <property type="entry name" value="GALACTOSIDE 2-ALPHA-L-FUCOSYLTRANSFERASE SEC1"/>
    <property type="match status" value="1"/>
</dbReference>
<evidence type="ECO:0000313" key="10">
    <source>
        <dbReference type="EMBL" id="MXQ92965.1"/>
    </source>
</evidence>
<feature type="transmembrane region" description="Helical" evidence="8">
    <location>
        <begin position="372"/>
        <end position="393"/>
    </location>
</feature>
<keyword evidence="8" id="KW-0325">Glycoprotein</keyword>
<dbReference type="GO" id="GO:0032580">
    <property type="term" value="C:Golgi cisterna membrane"/>
    <property type="evidence" value="ECO:0007669"/>
    <property type="project" value="UniProtKB-SubCell"/>
</dbReference>